<dbReference type="InterPro" id="IPR029063">
    <property type="entry name" value="SAM-dependent_MTases_sf"/>
</dbReference>
<keyword evidence="1" id="KW-0808">Transferase</keyword>
<keyword evidence="1" id="KW-0489">Methyltransferase</keyword>
<accession>A0A124GFN2</accession>
<organism evidence="1 2">
    <name type="scientific">Rhizobium loti</name>
    <name type="common">Mesorhizobium loti</name>
    <dbReference type="NCBI Taxonomy" id="381"/>
    <lineage>
        <taxon>Bacteria</taxon>
        <taxon>Pseudomonadati</taxon>
        <taxon>Pseudomonadota</taxon>
        <taxon>Alphaproteobacteria</taxon>
        <taxon>Hyphomicrobiales</taxon>
        <taxon>Phyllobacteriaceae</taxon>
        <taxon>Mesorhizobium</taxon>
    </lineage>
</organism>
<dbReference type="AlphaFoldDB" id="A0A124GFN2"/>
<dbReference type="GO" id="GO:0032259">
    <property type="term" value="P:methylation"/>
    <property type="evidence" value="ECO:0007669"/>
    <property type="project" value="UniProtKB-KW"/>
</dbReference>
<dbReference type="Gene3D" id="3.40.50.150">
    <property type="entry name" value="Vaccinia Virus protein VP39"/>
    <property type="match status" value="1"/>
</dbReference>
<protein>
    <submittedName>
        <fullName evidence="1">SAM-dependent methyltransferase</fullName>
    </submittedName>
</protein>
<evidence type="ECO:0000313" key="1">
    <source>
        <dbReference type="EMBL" id="KUM24128.1"/>
    </source>
</evidence>
<dbReference type="SUPFAM" id="SSF53335">
    <property type="entry name" value="S-adenosyl-L-methionine-dependent methyltransferases"/>
    <property type="match status" value="1"/>
</dbReference>
<dbReference type="Proteomes" id="UP000053176">
    <property type="component" value="Unassembled WGS sequence"/>
</dbReference>
<comment type="caution">
    <text evidence="1">The sequence shown here is derived from an EMBL/GenBank/DDBJ whole genome shotgun (WGS) entry which is preliminary data.</text>
</comment>
<proteinExistence type="predicted"/>
<evidence type="ECO:0000313" key="2">
    <source>
        <dbReference type="Proteomes" id="UP000053176"/>
    </source>
</evidence>
<dbReference type="Pfam" id="PF13489">
    <property type="entry name" value="Methyltransf_23"/>
    <property type="match status" value="1"/>
</dbReference>
<sequence>MTTSLGALKTRGKQAVKRLIGYDSRNWLRIRQIEAFTAFLEAANRKSRDVIEVSPGWNRYWRALCPDYRSVDFPDFDICKDRTDEQYSIVIADQVLEHVRRPHAAAANIYAMTKPGGWAMIATPFLFRVHARPHDYNRWTPAGLKQLMVEGGFGEDDVQAFGWGNKACAKAHIGGPVRAYGLWRDLSNDEEYPLMVWAFAKRAA</sequence>
<name>A0A124GFN2_RHILI</name>
<reference evidence="1 2" key="1">
    <citation type="submission" date="2015-12" db="EMBL/GenBank/DDBJ databases">
        <title>Draft genome sequence of Mesorhizobium sp. UFLA 01-765, a multitolerant efficient symbiont and plant-growth promoting strain isolated from Zn-mining soil using Leucaena leucocephala as a trap plant.</title>
        <authorList>
            <person name="Rangel W.M."/>
            <person name="Thijs S."/>
            <person name="Longatti S.M."/>
            <person name="Moreira F.M."/>
            <person name="Weyens N."/>
            <person name="Vangronsveld J."/>
            <person name="Van Hamme J.D."/>
            <person name="Bottos E.M."/>
            <person name="Rineau F."/>
        </authorList>
    </citation>
    <scope>NUCLEOTIDE SEQUENCE [LARGE SCALE GENOMIC DNA]</scope>
    <source>
        <strain evidence="1 2">UFLA 01-765</strain>
    </source>
</reference>
<dbReference type="EMBL" id="LPWA01000142">
    <property type="protein sequence ID" value="KUM24128.1"/>
    <property type="molecule type" value="Genomic_DNA"/>
</dbReference>
<gene>
    <name evidence="1" type="ORF">AU467_06775</name>
</gene>
<dbReference type="OrthoDB" id="9803855at2"/>
<dbReference type="GO" id="GO:0008168">
    <property type="term" value="F:methyltransferase activity"/>
    <property type="evidence" value="ECO:0007669"/>
    <property type="project" value="UniProtKB-KW"/>
</dbReference>